<dbReference type="PIRSF" id="PIRSF005096">
    <property type="entry name" value="GALM"/>
    <property type="match status" value="1"/>
</dbReference>
<dbReference type="Proteomes" id="UP000678276">
    <property type="component" value="Unassembled WGS sequence"/>
</dbReference>
<dbReference type="NCBIfam" id="NF008277">
    <property type="entry name" value="PRK11055.1"/>
    <property type="match status" value="1"/>
</dbReference>
<organism evidence="6 7">
    <name type="scientific">Jiella mangrovi</name>
    <dbReference type="NCBI Taxonomy" id="2821407"/>
    <lineage>
        <taxon>Bacteria</taxon>
        <taxon>Pseudomonadati</taxon>
        <taxon>Pseudomonadota</taxon>
        <taxon>Alphaproteobacteria</taxon>
        <taxon>Hyphomicrobiales</taxon>
        <taxon>Aurantimonadaceae</taxon>
        <taxon>Jiella</taxon>
    </lineage>
</organism>
<dbReference type="EMBL" id="JAGJCF010000018">
    <property type="protein sequence ID" value="MBP0617651.1"/>
    <property type="molecule type" value="Genomic_DNA"/>
</dbReference>
<keyword evidence="7" id="KW-1185">Reference proteome</keyword>
<dbReference type="InterPro" id="IPR047215">
    <property type="entry name" value="Galactose_mutarotase-like"/>
</dbReference>
<comment type="caution">
    <text evidence="6">The sequence shown here is derived from an EMBL/GenBank/DDBJ whole genome shotgun (WGS) entry which is preliminary data.</text>
</comment>
<sequence>MSDSPTIIIEKDGMAVEILALGASVVSIRPRGAPHSMVLSMPLDQYGAANQSYAGASVGRFANRIARGRFDLAGRSYQLSINDGVNHLHGGTGGFSTQEWSILERSPSRAVLTTTAKDGDDGYPGNLYARAIFTVLAGDALEIAYEAVTDRPTIANLTSHLYFNLDGTGDVLGHDLTVPAGHYLPVDETTMPTGEIASVAGTRFDFCEGRRLADRPEGLDHNFCLYSHRSMNPRPAATLRSERSGWTLEMTTTEPGLQVYDGAKFDGSQSHADGRPIEAFAGLALEPQIWPDAPNRPSFPTALLLPGETYRSVSRYRFIQGS</sequence>
<dbReference type="InterPro" id="IPR015443">
    <property type="entry name" value="Aldose_1-epimerase"/>
</dbReference>
<dbReference type="Gene3D" id="2.70.98.10">
    <property type="match status" value="1"/>
</dbReference>
<dbReference type="SUPFAM" id="SSF74650">
    <property type="entry name" value="Galactose mutarotase-like"/>
    <property type="match status" value="1"/>
</dbReference>
<proteinExistence type="inferred from homology"/>
<dbReference type="RefSeq" id="WP_209596622.1">
    <property type="nucleotide sequence ID" value="NZ_JAGJCF010000018.1"/>
</dbReference>
<dbReference type="InterPro" id="IPR011013">
    <property type="entry name" value="Gal_mutarotase_sf_dom"/>
</dbReference>
<dbReference type="InterPro" id="IPR014718">
    <property type="entry name" value="GH-type_carb-bd"/>
</dbReference>
<evidence type="ECO:0000313" key="7">
    <source>
        <dbReference type="Proteomes" id="UP000678276"/>
    </source>
</evidence>
<dbReference type="InterPro" id="IPR008183">
    <property type="entry name" value="Aldose_1/G6P_1-epimerase"/>
</dbReference>
<keyword evidence="4 5" id="KW-0119">Carbohydrate metabolism</keyword>
<protein>
    <recommendedName>
        <fullName evidence="5">Aldose 1-epimerase</fullName>
        <ecNumber evidence="5">5.1.3.3</ecNumber>
    </recommendedName>
</protein>
<evidence type="ECO:0000256" key="5">
    <source>
        <dbReference type="PIRNR" id="PIRNR005096"/>
    </source>
</evidence>
<comment type="pathway">
    <text evidence="1 5">Carbohydrate metabolism; hexose metabolism.</text>
</comment>
<evidence type="ECO:0000256" key="1">
    <source>
        <dbReference type="ARBA" id="ARBA00005028"/>
    </source>
</evidence>
<evidence type="ECO:0000256" key="3">
    <source>
        <dbReference type="ARBA" id="ARBA00023235"/>
    </source>
</evidence>
<comment type="catalytic activity">
    <reaction evidence="5">
        <text>alpha-D-glucose = beta-D-glucose</text>
        <dbReference type="Rhea" id="RHEA:10264"/>
        <dbReference type="ChEBI" id="CHEBI:15903"/>
        <dbReference type="ChEBI" id="CHEBI:17925"/>
        <dbReference type="EC" id="5.1.3.3"/>
    </reaction>
</comment>
<dbReference type="EC" id="5.1.3.3" evidence="5"/>
<reference evidence="6 7" key="1">
    <citation type="submission" date="2021-04" db="EMBL/GenBank/DDBJ databases">
        <title>Whole genome sequence of Jiella sp. KSK16Y-1.</title>
        <authorList>
            <person name="Tuo L."/>
        </authorList>
    </citation>
    <scope>NUCLEOTIDE SEQUENCE [LARGE SCALE GENOMIC DNA]</scope>
    <source>
        <strain evidence="6 7">KSK16Y-1</strain>
    </source>
</reference>
<dbReference type="PANTHER" id="PTHR10091:SF49">
    <property type="entry name" value="ALDOSE 1-EPIMERASE"/>
    <property type="match status" value="1"/>
</dbReference>
<keyword evidence="3 5" id="KW-0413">Isomerase</keyword>
<dbReference type="CDD" id="cd09019">
    <property type="entry name" value="galactose_mutarotase_like"/>
    <property type="match status" value="1"/>
</dbReference>
<evidence type="ECO:0000256" key="4">
    <source>
        <dbReference type="ARBA" id="ARBA00023277"/>
    </source>
</evidence>
<dbReference type="Pfam" id="PF01263">
    <property type="entry name" value="Aldose_epim"/>
    <property type="match status" value="1"/>
</dbReference>
<evidence type="ECO:0000313" key="6">
    <source>
        <dbReference type="EMBL" id="MBP0617651.1"/>
    </source>
</evidence>
<evidence type="ECO:0000256" key="2">
    <source>
        <dbReference type="ARBA" id="ARBA00006206"/>
    </source>
</evidence>
<name>A0ABS4BLS2_9HYPH</name>
<dbReference type="PANTHER" id="PTHR10091">
    <property type="entry name" value="ALDOSE-1-EPIMERASE"/>
    <property type="match status" value="1"/>
</dbReference>
<accession>A0ABS4BLS2</accession>
<comment type="similarity">
    <text evidence="2 5">Belongs to the aldose epimerase family.</text>
</comment>
<gene>
    <name evidence="6" type="ORF">J6595_18865</name>
</gene>